<dbReference type="InterPro" id="IPR004358">
    <property type="entry name" value="Sig_transdc_His_kin-like_C"/>
</dbReference>
<gene>
    <name evidence="12" type="ORF">PF021_05000</name>
</gene>
<name>A0ABT4VE98_9HELI</name>
<dbReference type="InterPro" id="IPR005467">
    <property type="entry name" value="His_kinase_dom"/>
</dbReference>
<keyword evidence="10" id="KW-0472">Membrane</keyword>
<dbReference type="InterPro" id="IPR003661">
    <property type="entry name" value="HisK_dim/P_dom"/>
</dbReference>
<evidence type="ECO:0000256" key="9">
    <source>
        <dbReference type="SAM" id="Coils"/>
    </source>
</evidence>
<dbReference type="InterPro" id="IPR036890">
    <property type="entry name" value="HATPase_C_sf"/>
</dbReference>
<dbReference type="GO" id="GO:0005524">
    <property type="term" value="F:ATP binding"/>
    <property type="evidence" value="ECO:0007669"/>
    <property type="project" value="UniProtKB-KW"/>
</dbReference>
<keyword evidence="10" id="KW-1133">Transmembrane helix</keyword>
<dbReference type="Gene3D" id="3.30.565.10">
    <property type="entry name" value="Histidine kinase-like ATPase, C-terminal domain"/>
    <property type="match status" value="1"/>
</dbReference>
<keyword evidence="6 12" id="KW-0418">Kinase</keyword>
<proteinExistence type="predicted"/>
<dbReference type="PANTHER" id="PTHR43065:SF10">
    <property type="entry name" value="PEROXIDE STRESS-ACTIVATED HISTIDINE KINASE MAK3"/>
    <property type="match status" value="1"/>
</dbReference>
<evidence type="ECO:0000259" key="11">
    <source>
        <dbReference type="PROSITE" id="PS50109"/>
    </source>
</evidence>
<dbReference type="PROSITE" id="PS50109">
    <property type="entry name" value="HIS_KIN"/>
    <property type="match status" value="1"/>
</dbReference>
<dbReference type="InterPro" id="IPR036097">
    <property type="entry name" value="HisK_dim/P_sf"/>
</dbReference>
<keyword evidence="3" id="KW-0597">Phosphoprotein</keyword>
<feature type="transmembrane region" description="Helical" evidence="10">
    <location>
        <begin position="203"/>
        <end position="223"/>
    </location>
</feature>
<dbReference type="EMBL" id="JAQHXR010000002">
    <property type="protein sequence ID" value="MDA3969031.1"/>
    <property type="molecule type" value="Genomic_DNA"/>
</dbReference>
<evidence type="ECO:0000256" key="5">
    <source>
        <dbReference type="ARBA" id="ARBA00022741"/>
    </source>
</evidence>
<accession>A0ABT4VE98</accession>
<keyword evidence="9" id="KW-0175">Coiled coil</keyword>
<evidence type="ECO:0000256" key="10">
    <source>
        <dbReference type="SAM" id="Phobius"/>
    </source>
</evidence>
<comment type="catalytic activity">
    <reaction evidence="1">
        <text>ATP + protein L-histidine = ADP + protein N-phospho-L-histidine.</text>
        <dbReference type="EC" id="2.7.13.3"/>
    </reaction>
</comment>
<dbReference type="PRINTS" id="PR00344">
    <property type="entry name" value="BCTRLSENSOR"/>
</dbReference>
<dbReference type="SUPFAM" id="SSF55874">
    <property type="entry name" value="ATPase domain of HSP90 chaperone/DNA topoisomerase II/histidine kinase"/>
    <property type="match status" value="1"/>
</dbReference>
<evidence type="ECO:0000313" key="12">
    <source>
        <dbReference type="EMBL" id="MDA3969031.1"/>
    </source>
</evidence>
<dbReference type="EC" id="2.7.13.3" evidence="2"/>
<reference evidence="12 13" key="1">
    <citation type="submission" date="2023-01" db="EMBL/GenBank/DDBJ databases">
        <title>Description of Helicobacter ibis sp. nov. isolated from faecal droppings of black-faced ibis (Theristicus melanopis).</title>
        <authorList>
            <person name="Lopez-Cantillo M."/>
            <person name="Vidal-Veuthey B."/>
            <person name="Mella A."/>
            <person name="De La Haba R."/>
            <person name="Collado L."/>
        </authorList>
    </citation>
    <scope>NUCLEOTIDE SEQUENCE [LARGE SCALE GENOMIC DNA]</scope>
    <source>
        <strain evidence="12 13">A82</strain>
    </source>
</reference>
<dbReference type="InterPro" id="IPR003594">
    <property type="entry name" value="HATPase_dom"/>
</dbReference>
<feature type="coiled-coil region" evidence="9">
    <location>
        <begin position="223"/>
        <end position="257"/>
    </location>
</feature>
<keyword evidence="10" id="KW-0812">Transmembrane</keyword>
<sequence>MEKTRIFSTLGAKTRILVFNIASGLLSLAGISYIFYSSLTYDYNAFFTQYNQSILYLEKIRRITKTQQYYFHQKTEEELSAVYDEVHNLWNKYANLQSDLMDQNKIAKLTLGIYEHLVGIDRNLENLEILENSQHNFYAIESKVNEFLIELDRIANGGFNHDRLNDIIDLLDEQIYLSIDSTLQLIEIRHDRSSYVYDALHKIVIVIMCLIMILTLMLSFLILRNIKSLHNALELKVAEKTQELQRLNESLKEMVEKEVLDSRKKDQIMYQQSRLASMGEMIGNIAHQWRQPLNALTLLIQTFKVKVNNGKLTKEFVESQVEEGLKIAKSMSRTIDDFRGFFYASYQKERFNLKSSINESVSLISTFLKQKEIDLQVICDDSIEIYGYKSAFSQVVLNFIKNSEDVFSERDIKNSHIRIMAKLDKSDVFVGEDVECVKISFVDNGGGIRLDDINKVFEPYFTTKHKSVGTGIGLYMSKQIIEKQMHGIIEVRNVNWVDDFDFESIACGISIPLDFVNGAEFIVTIPLKSE</sequence>
<evidence type="ECO:0000256" key="2">
    <source>
        <dbReference type="ARBA" id="ARBA00012438"/>
    </source>
</evidence>
<feature type="transmembrane region" description="Helical" evidence="10">
    <location>
        <begin position="16"/>
        <end position="36"/>
    </location>
</feature>
<keyword evidence="13" id="KW-1185">Reference proteome</keyword>
<evidence type="ECO:0000256" key="8">
    <source>
        <dbReference type="ARBA" id="ARBA00023012"/>
    </source>
</evidence>
<evidence type="ECO:0000256" key="3">
    <source>
        <dbReference type="ARBA" id="ARBA00022553"/>
    </source>
</evidence>
<evidence type="ECO:0000256" key="1">
    <source>
        <dbReference type="ARBA" id="ARBA00000085"/>
    </source>
</evidence>
<dbReference type="SUPFAM" id="SSF47384">
    <property type="entry name" value="Homodimeric domain of signal transducing histidine kinase"/>
    <property type="match status" value="1"/>
</dbReference>
<dbReference type="SMART" id="SM00387">
    <property type="entry name" value="HATPase_c"/>
    <property type="match status" value="1"/>
</dbReference>
<dbReference type="Gene3D" id="1.10.287.130">
    <property type="match status" value="1"/>
</dbReference>
<dbReference type="PANTHER" id="PTHR43065">
    <property type="entry name" value="SENSOR HISTIDINE KINASE"/>
    <property type="match status" value="1"/>
</dbReference>
<comment type="caution">
    <text evidence="12">The sequence shown here is derived from an EMBL/GenBank/DDBJ whole genome shotgun (WGS) entry which is preliminary data.</text>
</comment>
<feature type="domain" description="Histidine kinase" evidence="11">
    <location>
        <begin position="284"/>
        <end position="529"/>
    </location>
</feature>
<keyword evidence="4" id="KW-0808">Transferase</keyword>
<dbReference type="RefSeq" id="WP_271021323.1">
    <property type="nucleotide sequence ID" value="NZ_JAQHXR010000002.1"/>
</dbReference>
<organism evidence="12 13">
    <name type="scientific">Helicobacter ibis</name>
    <dbReference type="NCBI Taxonomy" id="2962633"/>
    <lineage>
        <taxon>Bacteria</taxon>
        <taxon>Pseudomonadati</taxon>
        <taxon>Campylobacterota</taxon>
        <taxon>Epsilonproteobacteria</taxon>
        <taxon>Campylobacterales</taxon>
        <taxon>Helicobacteraceae</taxon>
        <taxon>Helicobacter</taxon>
    </lineage>
</organism>
<evidence type="ECO:0000256" key="6">
    <source>
        <dbReference type="ARBA" id="ARBA00022777"/>
    </source>
</evidence>
<dbReference type="Pfam" id="PF02518">
    <property type="entry name" value="HATPase_c"/>
    <property type="match status" value="1"/>
</dbReference>
<protein>
    <recommendedName>
        <fullName evidence="2">histidine kinase</fullName>
        <ecNumber evidence="2">2.7.13.3</ecNumber>
    </recommendedName>
</protein>
<dbReference type="GO" id="GO:0016301">
    <property type="term" value="F:kinase activity"/>
    <property type="evidence" value="ECO:0007669"/>
    <property type="project" value="UniProtKB-KW"/>
</dbReference>
<keyword evidence="7 12" id="KW-0067">ATP-binding</keyword>
<keyword evidence="5" id="KW-0547">Nucleotide-binding</keyword>
<evidence type="ECO:0000256" key="7">
    <source>
        <dbReference type="ARBA" id="ARBA00022840"/>
    </source>
</evidence>
<evidence type="ECO:0000313" key="13">
    <source>
        <dbReference type="Proteomes" id="UP001210261"/>
    </source>
</evidence>
<dbReference type="CDD" id="cd00082">
    <property type="entry name" value="HisKA"/>
    <property type="match status" value="1"/>
</dbReference>
<keyword evidence="8" id="KW-0902">Two-component regulatory system</keyword>
<dbReference type="Proteomes" id="UP001210261">
    <property type="component" value="Unassembled WGS sequence"/>
</dbReference>
<evidence type="ECO:0000256" key="4">
    <source>
        <dbReference type="ARBA" id="ARBA00022679"/>
    </source>
</evidence>